<name>E6UEV5_RUMA7</name>
<sequence length="141" mass="16295">MNNVNSIEEVKEIFKLADPAFDFRKDDSWDLTDMDRLKRGVGAELVIDIGKSDGEDSFISWLTSRVINPIVKVRETHLTIKTRMETILLLDWDSVIVKQIKTISDDCLDYTDYVVVLGADSKDYQLALRVNKELQKYCNYI</sequence>
<accession>E6UEV5</accession>
<dbReference type="STRING" id="697329.Rumal_2474"/>
<dbReference type="AlphaFoldDB" id="E6UEV5"/>
<evidence type="ECO:0000313" key="2">
    <source>
        <dbReference type="Proteomes" id="UP000006919"/>
    </source>
</evidence>
<gene>
    <name evidence="1" type="ordered locus">Rumal_2474</name>
</gene>
<evidence type="ECO:0000313" key="1">
    <source>
        <dbReference type="EMBL" id="ADU22954.1"/>
    </source>
</evidence>
<dbReference type="Proteomes" id="UP000006919">
    <property type="component" value="Chromosome"/>
</dbReference>
<dbReference type="RefSeq" id="WP_013499087.1">
    <property type="nucleotide sequence ID" value="NC_014833.1"/>
</dbReference>
<proteinExistence type="predicted"/>
<organism evidence="1 2">
    <name type="scientific">Ruminococcus albus (strain ATCC 27210 / DSM 20455 / JCM 14654 / NCDO 2250 / 7)</name>
    <dbReference type="NCBI Taxonomy" id="697329"/>
    <lineage>
        <taxon>Bacteria</taxon>
        <taxon>Bacillati</taxon>
        <taxon>Bacillota</taxon>
        <taxon>Clostridia</taxon>
        <taxon>Eubacteriales</taxon>
        <taxon>Oscillospiraceae</taxon>
        <taxon>Ruminococcus</taxon>
    </lineage>
</organism>
<dbReference type="EMBL" id="CP002403">
    <property type="protein sequence ID" value="ADU22954.1"/>
    <property type="molecule type" value="Genomic_DNA"/>
</dbReference>
<protein>
    <submittedName>
        <fullName evidence="1">Uncharacterized protein</fullName>
    </submittedName>
</protein>
<dbReference type="HOGENOM" id="CLU_1823909_0_0_9"/>
<reference evidence="1 2" key="1">
    <citation type="journal article" date="2011" name="J. Bacteriol.">
        <title>Complete genome of the cellulolytic ruminal bacterium Ruminococcus albus 7.</title>
        <authorList>
            <person name="Suen G."/>
            <person name="Stevenson D.M."/>
            <person name="Bruce D.C."/>
            <person name="Chertkov O."/>
            <person name="Copeland A."/>
            <person name="Cheng J.F."/>
            <person name="Detter C."/>
            <person name="Detter J.C."/>
            <person name="Goodwin L.A."/>
            <person name="Han C.S."/>
            <person name="Hauser L.J."/>
            <person name="Ivanova N.N."/>
            <person name="Kyrpides N.C."/>
            <person name="Land M.L."/>
            <person name="Lapidus A."/>
            <person name="Lucas S."/>
            <person name="Ovchinnikova G."/>
            <person name="Pitluck S."/>
            <person name="Tapia R."/>
            <person name="Woyke T."/>
            <person name="Boyum J."/>
            <person name="Mead D."/>
            <person name="Weimer P.J."/>
        </authorList>
    </citation>
    <scope>NUCLEOTIDE SEQUENCE [LARGE SCALE GENOMIC DNA]</scope>
    <source>
        <strain evidence="2">ATCC 27210 / DSM 20455 / JCM 14654 / NCDO 2250 / 7</strain>
    </source>
</reference>
<dbReference type="KEGG" id="ral:Rumal_2474"/>